<evidence type="ECO:0000313" key="2">
    <source>
        <dbReference type="EMBL" id="NIJ14993.1"/>
    </source>
</evidence>
<proteinExistence type="predicted"/>
<accession>A0A7X5ZTH3</accession>
<evidence type="ECO:0000313" key="3">
    <source>
        <dbReference type="Proteomes" id="UP000545493"/>
    </source>
</evidence>
<dbReference type="RefSeq" id="WP_208417064.1">
    <property type="nucleotide sequence ID" value="NZ_JAAOYM010000003.1"/>
</dbReference>
<sequence length="184" mass="20147">MPDEGLAVFRRHHRLLSVNPELAVRGEFQLATVRRFHALRDKVYLKARVEQVLRSATDVDSDFCKVLKRVLARNTIDAGAYDNESTSLSAAGNAGAALGSLSIPAPPPANASPAQNAAWWASLSEAQRQRFTNDYPQLSATATVCREVSRPCQPPPARAEQARAPDSAGRRQGEQPLVQRPRRP</sequence>
<feature type="region of interest" description="Disordered" evidence="1">
    <location>
        <begin position="146"/>
        <end position="184"/>
    </location>
</feature>
<dbReference type="EMBL" id="JAAOYM010000003">
    <property type="protein sequence ID" value="NIJ14993.1"/>
    <property type="molecule type" value="Genomic_DNA"/>
</dbReference>
<evidence type="ECO:0000256" key="1">
    <source>
        <dbReference type="SAM" id="MobiDB-lite"/>
    </source>
</evidence>
<feature type="compositionally biased region" description="Basic and acidic residues" evidence="1">
    <location>
        <begin position="160"/>
        <end position="173"/>
    </location>
</feature>
<reference evidence="2 3" key="1">
    <citation type="submission" date="2020-03" db="EMBL/GenBank/DDBJ databases">
        <title>Sequencing the genomes of 1000 actinobacteria strains.</title>
        <authorList>
            <person name="Klenk H.-P."/>
        </authorList>
    </citation>
    <scope>NUCLEOTIDE SEQUENCE [LARGE SCALE GENOMIC DNA]</scope>
    <source>
        <strain evidence="2 3">DSM 45685</strain>
    </source>
</reference>
<keyword evidence="3" id="KW-1185">Reference proteome</keyword>
<comment type="caution">
    <text evidence="2">The sequence shown here is derived from an EMBL/GenBank/DDBJ whole genome shotgun (WGS) entry which is preliminary data.</text>
</comment>
<name>A0A7X5ZTH3_9PSEU</name>
<protein>
    <submittedName>
        <fullName evidence="2">Uncharacterized protein</fullName>
    </submittedName>
</protein>
<dbReference type="Proteomes" id="UP000545493">
    <property type="component" value="Unassembled WGS sequence"/>
</dbReference>
<gene>
    <name evidence="2" type="ORF">FHU38_005401</name>
</gene>
<organism evidence="2 3">
    <name type="scientific">Saccharomonospora amisosensis</name>
    <dbReference type="NCBI Taxonomy" id="1128677"/>
    <lineage>
        <taxon>Bacteria</taxon>
        <taxon>Bacillati</taxon>
        <taxon>Actinomycetota</taxon>
        <taxon>Actinomycetes</taxon>
        <taxon>Pseudonocardiales</taxon>
        <taxon>Pseudonocardiaceae</taxon>
        <taxon>Saccharomonospora</taxon>
    </lineage>
</organism>
<dbReference type="AlphaFoldDB" id="A0A7X5ZTH3"/>